<evidence type="ECO:0000313" key="3">
    <source>
        <dbReference type="Proteomes" id="UP001501074"/>
    </source>
</evidence>
<dbReference type="Proteomes" id="UP001501074">
    <property type="component" value="Unassembled WGS sequence"/>
</dbReference>
<reference evidence="3" key="1">
    <citation type="journal article" date="2019" name="Int. J. Syst. Evol. Microbiol.">
        <title>The Global Catalogue of Microorganisms (GCM) 10K type strain sequencing project: providing services to taxonomists for standard genome sequencing and annotation.</title>
        <authorList>
            <consortium name="The Broad Institute Genomics Platform"/>
            <consortium name="The Broad Institute Genome Sequencing Center for Infectious Disease"/>
            <person name="Wu L."/>
            <person name="Ma J."/>
        </authorList>
    </citation>
    <scope>NUCLEOTIDE SEQUENCE [LARGE SCALE GENOMIC DNA]</scope>
    <source>
        <strain evidence="3">JCM 16902</strain>
    </source>
</reference>
<protein>
    <submittedName>
        <fullName evidence="2">Uncharacterized protein</fullName>
    </submittedName>
</protein>
<name>A0ABP7AAC5_9ACTN</name>
<evidence type="ECO:0000256" key="1">
    <source>
        <dbReference type="SAM" id="MobiDB-lite"/>
    </source>
</evidence>
<comment type="caution">
    <text evidence="2">The sequence shown here is derived from an EMBL/GenBank/DDBJ whole genome shotgun (WGS) entry which is preliminary data.</text>
</comment>
<dbReference type="EMBL" id="BAAAZO010000010">
    <property type="protein sequence ID" value="GAA3627987.1"/>
    <property type="molecule type" value="Genomic_DNA"/>
</dbReference>
<gene>
    <name evidence="2" type="ORF">GCM10022223_51620</name>
</gene>
<keyword evidence="3" id="KW-1185">Reference proteome</keyword>
<proteinExistence type="predicted"/>
<sequence length="86" mass="9083">MTPGANPPVRAMARAVDFLNPCAAKVAAAARRMFSRTDDEISAGGTGVMGISLWVRGNDLEHPFRLGAGPPWVSPHTQSRIAGLDL</sequence>
<evidence type="ECO:0000313" key="2">
    <source>
        <dbReference type="EMBL" id="GAA3627987.1"/>
    </source>
</evidence>
<feature type="region of interest" description="Disordered" evidence="1">
    <location>
        <begin position="65"/>
        <end position="86"/>
    </location>
</feature>
<organism evidence="2 3">
    <name type="scientific">Kineosporia mesophila</name>
    <dbReference type="NCBI Taxonomy" id="566012"/>
    <lineage>
        <taxon>Bacteria</taxon>
        <taxon>Bacillati</taxon>
        <taxon>Actinomycetota</taxon>
        <taxon>Actinomycetes</taxon>
        <taxon>Kineosporiales</taxon>
        <taxon>Kineosporiaceae</taxon>
        <taxon>Kineosporia</taxon>
    </lineage>
</organism>
<accession>A0ABP7AAC5</accession>